<dbReference type="InterPro" id="IPR011054">
    <property type="entry name" value="Rudment_hybrid_motif"/>
</dbReference>
<dbReference type="EMBL" id="JAPWGW010000003">
    <property type="protein sequence ID" value="MCZ4298331.1"/>
    <property type="molecule type" value="Genomic_DNA"/>
</dbReference>
<dbReference type="InterPro" id="IPR005479">
    <property type="entry name" value="CPAse_ATP-bd"/>
</dbReference>
<dbReference type="Gene3D" id="2.40.50.100">
    <property type="match status" value="1"/>
</dbReference>
<evidence type="ECO:0000256" key="1">
    <source>
        <dbReference type="ARBA" id="ARBA00001953"/>
    </source>
</evidence>
<dbReference type="SMART" id="SM00878">
    <property type="entry name" value="Biotin_carb_C"/>
    <property type="match status" value="1"/>
</dbReference>
<evidence type="ECO:0000256" key="3">
    <source>
        <dbReference type="ARBA" id="ARBA00022741"/>
    </source>
</evidence>
<keyword evidence="3 6" id="KW-0547">Nucleotide-binding</keyword>
<dbReference type="PROSITE" id="PS50979">
    <property type="entry name" value="BC"/>
    <property type="match status" value="1"/>
</dbReference>
<evidence type="ECO:0000259" key="7">
    <source>
        <dbReference type="PROSITE" id="PS50968"/>
    </source>
</evidence>
<dbReference type="InterPro" id="IPR005481">
    <property type="entry name" value="BC-like_N"/>
</dbReference>
<dbReference type="InterPro" id="IPR011761">
    <property type="entry name" value="ATP-grasp"/>
</dbReference>
<gene>
    <name evidence="10" type="ORF">O4G74_09700</name>
</gene>
<dbReference type="Gene3D" id="3.30.470.20">
    <property type="entry name" value="ATP-grasp fold, B domain"/>
    <property type="match status" value="1"/>
</dbReference>
<evidence type="ECO:0000256" key="4">
    <source>
        <dbReference type="ARBA" id="ARBA00022840"/>
    </source>
</evidence>
<dbReference type="SUPFAM" id="SSF51230">
    <property type="entry name" value="Single hybrid motif"/>
    <property type="match status" value="1"/>
</dbReference>
<comment type="cofactor">
    <cofactor evidence="1">
        <name>biotin</name>
        <dbReference type="ChEBI" id="CHEBI:57586"/>
    </cofactor>
</comment>
<name>A0ABT4LVF1_9PROT</name>
<reference evidence="10" key="1">
    <citation type="submission" date="2022-12" db="EMBL/GenBank/DDBJ databases">
        <title>Bacterial isolates from different developmental stages of Nematostella vectensis.</title>
        <authorList>
            <person name="Fraune S."/>
        </authorList>
    </citation>
    <scope>NUCLEOTIDE SEQUENCE</scope>
    <source>
        <strain evidence="10">G21632-S1</strain>
    </source>
</reference>
<dbReference type="SUPFAM" id="SSF52440">
    <property type="entry name" value="PreATP-grasp domain"/>
    <property type="match status" value="1"/>
</dbReference>
<protein>
    <submittedName>
        <fullName evidence="10">ATP-grasp domain-containing protein</fullName>
    </submittedName>
</protein>
<keyword evidence="4 6" id="KW-0067">ATP-binding</keyword>
<dbReference type="Pfam" id="PF02786">
    <property type="entry name" value="CPSase_L_D2"/>
    <property type="match status" value="1"/>
</dbReference>
<dbReference type="PANTHER" id="PTHR18866:SF33">
    <property type="entry name" value="METHYLCROTONOYL-COA CARBOXYLASE SUBUNIT ALPHA, MITOCHONDRIAL-RELATED"/>
    <property type="match status" value="1"/>
</dbReference>
<dbReference type="InterPro" id="IPR011764">
    <property type="entry name" value="Biotin_carboxylation_dom"/>
</dbReference>
<evidence type="ECO:0000313" key="10">
    <source>
        <dbReference type="EMBL" id="MCZ4298331.1"/>
    </source>
</evidence>
<organism evidence="10 11">
    <name type="scientific">Henriciella marina</name>
    <dbReference type="NCBI Taxonomy" id="453851"/>
    <lineage>
        <taxon>Bacteria</taxon>
        <taxon>Pseudomonadati</taxon>
        <taxon>Pseudomonadota</taxon>
        <taxon>Alphaproteobacteria</taxon>
        <taxon>Hyphomonadales</taxon>
        <taxon>Hyphomonadaceae</taxon>
        <taxon>Henriciella</taxon>
    </lineage>
</organism>
<dbReference type="PROSITE" id="PS50975">
    <property type="entry name" value="ATP_GRASP"/>
    <property type="match status" value="1"/>
</dbReference>
<evidence type="ECO:0000259" key="9">
    <source>
        <dbReference type="PROSITE" id="PS50979"/>
    </source>
</evidence>
<comment type="caution">
    <text evidence="10">The sequence shown here is derived from an EMBL/GenBank/DDBJ whole genome shotgun (WGS) entry which is preliminary data.</text>
</comment>
<keyword evidence="2" id="KW-0436">Ligase</keyword>
<feature type="domain" description="ATP-grasp" evidence="8">
    <location>
        <begin position="120"/>
        <end position="322"/>
    </location>
</feature>
<keyword evidence="5" id="KW-0092">Biotin</keyword>
<dbReference type="PANTHER" id="PTHR18866">
    <property type="entry name" value="CARBOXYLASE:PYRUVATE/ACETYL-COA/PROPIONYL-COA CARBOXYLASE"/>
    <property type="match status" value="1"/>
</dbReference>
<dbReference type="PROSITE" id="PS00867">
    <property type="entry name" value="CPSASE_2"/>
    <property type="match status" value="1"/>
</dbReference>
<dbReference type="Proteomes" id="UP001083770">
    <property type="component" value="Unassembled WGS sequence"/>
</dbReference>
<dbReference type="RefSeq" id="WP_269402408.1">
    <property type="nucleotide sequence ID" value="NZ_JAPWGW010000003.1"/>
</dbReference>
<dbReference type="SUPFAM" id="SSF51246">
    <property type="entry name" value="Rudiment single hybrid motif"/>
    <property type="match status" value="1"/>
</dbReference>
<dbReference type="InterPro" id="IPR005482">
    <property type="entry name" value="Biotin_COase_C"/>
</dbReference>
<keyword evidence="11" id="KW-1185">Reference proteome</keyword>
<proteinExistence type="predicted"/>
<dbReference type="Pfam" id="PF00289">
    <property type="entry name" value="Biotin_carb_N"/>
    <property type="match status" value="1"/>
</dbReference>
<dbReference type="Pfam" id="PF02785">
    <property type="entry name" value="Biotin_carb_C"/>
    <property type="match status" value="1"/>
</dbReference>
<dbReference type="SUPFAM" id="SSF56059">
    <property type="entry name" value="Glutathione synthetase ATP-binding domain-like"/>
    <property type="match status" value="1"/>
</dbReference>
<dbReference type="PROSITE" id="PS50968">
    <property type="entry name" value="BIOTINYL_LIPOYL"/>
    <property type="match status" value="1"/>
</dbReference>
<accession>A0ABT4LVF1</accession>
<dbReference type="CDD" id="cd06850">
    <property type="entry name" value="biotinyl_domain"/>
    <property type="match status" value="1"/>
</dbReference>
<evidence type="ECO:0000256" key="6">
    <source>
        <dbReference type="PROSITE-ProRule" id="PRU00409"/>
    </source>
</evidence>
<evidence type="ECO:0000313" key="11">
    <source>
        <dbReference type="Proteomes" id="UP001083770"/>
    </source>
</evidence>
<dbReference type="InterPro" id="IPR000089">
    <property type="entry name" value="Biotin_lipoyl"/>
</dbReference>
<dbReference type="InterPro" id="IPR001882">
    <property type="entry name" value="Biotin_BS"/>
</dbReference>
<evidence type="ECO:0000256" key="5">
    <source>
        <dbReference type="ARBA" id="ARBA00023267"/>
    </source>
</evidence>
<feature type="domain" description="Lipoyl-binding" evidence="7">
    <location>
        <begin position="557"/>
        <end position="644"/>
    </location>
</feature>
<feature type="domain" description="Biotin carboxylation" evidence="9">
    <location>
        <begin position="1"/>
        <end position="470"/>
    </location>
</feature>
<dbReference type="InterPro" id="IPR050856">
    <property type="entry name" value="Biotin_carboxylase_complex"/>
</dbReference>
<evidence type="ECO:0000259" key="8">
    <source>
        <dbReference type="PROSITE" id="PS50975"/>
    </source>
</evidence>
<dbReference type="InterPro" id="IPR016185">
    <property type="entry name" value="PreATP-grasp_dom_sf"/>
</dbReference>
<dbReference type="Pfam" id="PF00364">
    <property type="entry name" value="Biotin_lipoyl"/>
    <property type="match status" value="1"/>
</dbReference>
<dbReference type="PROSITE" id="PS00188">
    <property type="entry name" value="BIOTIN"/>
    <property type="match status" value="1"/>
</dbReference>
<sequence>MLKSLLIANRGEIACRIIETCKRLGVRTVAVYSDADVYARHVAMADEAVHIGASSATESYLQAGRIIEAAKAAGAEAIHPGYGFLSENADFADAVAKAGLIWVGPTAATIRSMGLKDEAKRIAEEAGVPVLPGYRGEAQDAAALEGEAERIGYPLLIKAVAGGGGRGIRLVAKKADLAGELESAVREAKSSFGDGRVMLEKLVEQPRHIEVQVFGDSHGDAVHLYERDCSLQRRRQKVVEEAPAPGMPEDVRAAMTGAAVDLAKAVGYQGAGTVEFIVDGTRPLAKDTFFFLEMNTRLQVEHPVTELITGTDLVEWQLRVASGEKLPLKQSDIPLNGHAIEARICAEDPADSFRPGAGRLYAFNLGNVERLSESSAGAPADAIDGDLTLYRLDSGFGAGDTVPAVYDSMIAKAIVKSWDRESAIDALSESLGESIIAGIPSNVGFLKRCLDHPVFRGGEHHVNWIAEEIDALTQAKTDIREAAGRLVAHALLTDTGDTPFDQKDGWRLNAPARRSVRLKLDGEIADIAVDEGDAAMDIMPAISITDHSFAVAVDGDTVLVDIPDYEAEAEAIAGGDKVSAPMPGKVIDLRVQPGDEVTKDQTLAVMEAMKMEHSLKAPRDGVVKAVGASVGEQVAEGVMLVELEEV</sequence>
<evidence type="ECO:0000256" key="2">
    <source>
        <dbReference type="ARBA" id="ARBA00022598"/>
    </source>
</evidence>
<dbReference type="InterPro" id="IPR011053">
    <property type="entry name" value="Single_hybrid_motif"/>
</dbReference>